<dbReference type="InterPro" id="IPR001647">
    <property type="entry name" value="HTH_TetR"/>
</dbReference>
<dbReference type="AlphaFoldDB" id="A0A1A0VE05"/>
<keyword evidence="1 2" id="KW-0238">DNA-binding</keyword>
<evidence type="ECO:0000313" key="5">
    <source>
        <dbReference type="EMBL" id="OBB81492.1"/>
    </source>
</evidence>
<dbReference type="GO" id="GO:0003700">
    <property type="term" value="F:DNA-binding transcription factor activity"/>
    <property type="evidence" value="ECO:0007669"/>
    <property type="project" value="TreeGrafter"/>
</dbReference>
<dbReference type="SUPFAM" id="SSF46689">
    <property type="entry name" value="Homeodomain-like"/>
    <property type="match status" value="1"/>
</dbReference>
<proteinExistence type="predicted"/>
<accession>A0A1A0VE05</accession>
<dbReference type="Pfam" id="PF17925">
    <property type="entry name" value="TetR_C_20"/>
    <property type="match status" value="1"/>
</dbReference>
<evidence type="ECO:0000259" key="4">
    <source>
        <dbReference type="PROSITE" id="PS50977"/>
    </source>
</evidence>
<dbReference type="InterPro" id="IPR009057">
    <property type="entry name" value="Homeodomain-like_sf"/>
</dbReference>
<evidence type="ECO:0000256" key="3">
    <source>
        <dbReference type="SAM" id="MobiDB-lite"/>
    </source>
</evidence>
<gene>
    <name evidence="5" type="ORF">A5760_16570</name>
</gene>
<dbReference type="OrthoDB" id="5112469at2"/>
<dbReference type="RefSeq" id="WP_064883299.1">
    <property type="nucleotide sequence ID" value="NZ_LZSX01000077.1"/>
</dbReference>
<evidence type="ECO:0000256" key="2">
    <source>
        <dbReference type="PROSITE-ProRule" id="PRU00335"/>
    </source>
</evidence>
<dbReference type="InterPro" id="IPR050109">
    <property type="entry name" value="HTH-type_TetR-like_transc_reg"/>
</dbReference>
<reference evidence="5 6" key="1">
    <citation type="submission" date="2016-06" db="EMBL/GenBank/DDBJ databases">
        <authorList>
            <person name="Kjaerup R.B."/>
            <person name="Dalgaard T.S."/>
            <person name="Juul-Madsen H.R."/>
        </authorList>
    </citation>
    <scope>NUCLEOTIDE SEQUENCE [LARGE SCALE GENOMIC DNA]</scope>
    <source>
        <strain evidence="5 6">852002-51834_SCH5396731</strain>
    </source>
</reference>
<sequence length="260" mass="28908">MPLSPEDYREVEQGCREFLLPASRSPQTPRQRERWLRIIHATVEVAAQGGYSDARMREVARCAGVSMATVYYYFPSKVHLLTAALAYELSRFDLAIGDEIGLSDPLARLRFVADRLVDAMERSDRITDALTHAYVAAYVTGIDEGEQVRCQTIDLLARHLDQEQHAIAEILADIWTSEIISLVQERSSSTDLRARMRTAIHLLDRHPSNDDTQRKSEPRTNHEHAASAKPVPAGHVACSFQHGGGLNADAKSTPLDVPGP</sequence>
<feature type="region of interest" description="Disordered" evidence="3">
    <location>
        <begin position="204"/>
        <end position="260"/>
    </location>
</feature>
<dbReference type="Proteomes" id="UP000091914">
    <property type="component" value="Unassembled WGS sequence"/>
</dbReference>
<dbReference type="GO" id="GO:0000976">
    <property type="term" value="F:transcription cis-regulatory region binding"/>
    <property type="evidence" value="ECO:0007669"/>
    <property type="project" value="TreeGrafter"/>
</dbReference>
<organism evidence="5 6">
    <name type="scientific">Mycobacterium colombiense</name>
    <dbReference type="NCBI Taxonomy" id="339268"/>
    <lineage>
        <taxon>Bacteria</taxon>
        <taxon>Bacillati</taxon>
        <taxon>Actinomycetota</taxon>
        <taxon>Actinomycetes</taxon>
        <taxon>Mycobacteriales</taxon>
        <taxon>Mycobacteriaceae</taxon>
        <taxon>Mycobacterium</taxon>
        <taxon>Mycobacterium avium complex (MAC)</taxon>
    </lineage>
</organism>
<dbReference type="Gene3D" id="1.10.357.10">
    <property type="entry name" value="Tetracycline Repressor, domain 2"/>
    <property type="match status" value="1"/>
</dbReference>
<dbReference type="PANTHER" id="PTHR30055:SF242">
    <property type="entry name" value="HTH-TYPE TRANSCRIPTIONAL REPRESSOR KSTR"/>
    <property type="match status" value="1"/>
</dbReference>
<dbReference type="InterPro" id="IPR041642">
    <property type="entry name" value="KstR_C"/>
</dbReference>
<feature type="compositionally biased region" description="Basic and acidic residues" evidence="3">
    <location>
        <begin position="204"/>
        <end position="226"/>
    </location>
</feature>
<feature type="DNA-binding region" description="H-T-H motif" evidence="2">
    <location>
        <begin position="55"/>
        <end position="74"/>
    </location>
</feature>
<evidence type="ECO:0000313" key="6">
    <source>
        <dbReference type="Proteomes" id="UP000091914"/>
    </source>
</evidence>
<feature type="domain" description="HTH tetR-type" evidence="4">
    <location>
        <begin position="32"/>
        <end position="92"/>
    </location>
</feature>
<dbReference type="PANTHER" id="PTHR30055">
    <property type="entry name" value="HTH-TYPE TRANSCRIPTIONAL REGULATOR RUTR"/>
    <property type="match status" value="1"/>
</dbReference>
<dbReference type="PRINTS" id="PR00455">
    <property type="entry name" value="HTHTETR"/>
</dbReference>
<dbReference type="Pfam" id="PF00440">
    <property type="entry name" value="TetR_N"/>
    <property type="match status" value="1"/>
</dbReference>
<dbReference type="PROSITE" id="PS50977">
    <property type="entry name" value="HTH_TETR_2"/>
    <property type="match status" value="1"/>
</dbReference>
<protein>
    <recommendedName>
        <fullName evidence="4">HTH tetR-type domain-containing protein</fullName>
    </recommendedName>
</protein>
<name>A0A1A0VE05_9MYCO</name>
<dbReference type="EMBL" id="LZSX01000077">
    <property type="protein sequence ID" value="OBB81492.1"/>
    <property type="molecule type" value="Genomic_DNA"/>
</dbReference>
<comment type="caution">
    <text evidence="5">The sequence shown here is derived from an EMBL/GenBank/DDBJ whole genome shotgun (WGS) entry which is preliminary data.</text>
</comment>
<evidence type="ECO:0000256" key="1">
    <source>
        <dbReference type="ARBA" id="ARBA00023125"/>
    </source>
</evidence>